<dbReference type="Pfam" id="PF09965">
    <property type="entry name" value="DUF2199"/>
    <property type="match status" value="1"/>
</dbReference>
<accession>A0A1I0HH58</accession>
<evidence type="ECO:0008006" key="3">
    <source>
        <dbReference type="Google" id="ProtNLM"/>
    </source>
</evidence>
<protein>
    <recommendedName>
        <fullName evidence="3">DUF2199 domain-containing protein</fullName>
    </recommendedName>
</protein>
<evidence type="ECO:0000313" key="2">
    <source>
        <dbReference type="Proteomes" id="UP000198697"/>
    </source>
</evidence>
<name>A0A1I0HH58_9BACT</name>
<dbReference type="EMBL" id="FOHS01000003">
    <property type="protein sequence ID" value="SET83197.1"/>
    <property type="molecule type" value="Genomic_DNA"/>
</dbReference>
<evidence type="ECO:0000313" key="1">
    <source>
        <dbReference type="EMBL" id="SET83197.1"/>
    </source>
</evidence>
<dbReference type="Proteomes" id="UP000198697">
    <property type="component" value="Unassembled WGS sequence"/>
</dbReference>
<organism evidence="1 2">
    <name type="scientific">Hymenobacter actinosclerus</name>
    <dbReference type="NCBI Taxonomy" id="82805"/>
    <lineage>
        <taxon>Bacteria</taxon>
        <taxon>Pseudomonadati</taxon>
        <taxon>Bacteroidota</taxon>
        <taxon>Cytophagia</taxon>
        <taxon>Cytophagales</taxon>
        <taxon>Hymenobacteraceae</taxon>
        <taxon>Hymenobacter</taxon>
    </lineage>
</organism>
<gene>
    <name evidence="1" type="ORF">SAMN04487998_2931</name>
</gene>
<dbReference type="STRING" id="82805.SAMN04487998_2931"/>
<dbReference type="AlphaFoldDB" id="A0A1I0HH58"/>
<proteinExistence type="predicted"/>
<keyword evidence="2" id="KW-1185">Reference proteome</keyword>
<dbReference type="InterPro" id="IPR018697">
    <property type="entry name" value="DUF2199"/>
</dbReference>
<sequence length="149" mass="17233">MCFGAEFPDYYFSIPINERARRVEIAESLCVIDEEHFFVRGRIELPVLNSEEIFCWNVWTTLSKDNFIQTNTVWNDPERVNEPAYFGWLQTSLPGYPETLNLKTAVHTQAVGLIPRVEIMDENHPLVLEQKQGIGWPRVVELVEAALHS</sequence>
<reference evidence="2" key="1">
    <citation type="submission" date="2016-10" db="EMBL/GenBank/DDBJ databases">
        <authorList>
            <person name="Varghese N."/>
            <person name="Submissions S."/>
        </authorList>
    </citation>
    <scope>NUCLEOTIDE SEQUENCE [LARGE SCALE GENOMIC DNA]</scope>
    <source>
        <strain evidence="2">DSM 15310</strain>
    </source>
</reference>